<feature type="transmembrane region" description="Helical" evidence="8">
    <location>
        <begin position="245"/>
        <end position="262"/>
    </location>
</feature>
<evidence type="ECO:0000256" key="4">
    <source>
        <dbReference type="ARBA" id="ARBA00022989"/>
    </source>
</evidence>
<keyword evidence="6" id="KW-0479">Metal-binding</keyword>
<evidence type="ECO:0000256" key="8">
    <source>
        <dbReference type="SAM" id="Phobius"/>
    </source>
</evidence>
<feature type="transmembrane region" description="Helical" evidence="8">
    <location>
        <begin position="114"/>
        <end position="135"/>
    </location>
</feature>
<dbReference type="GO" id="GO:0006882">
    <property type="term" value="P:intracellular zinc ion homeostasis"/>
    <property type="evidence" value="ECO:0007669"/>
    <property type="project" value="TreeGrafter"/>
</dbReference>
<reference evidence="10" key="1">
    <citation type="journal article" date="2015" name="Genome Announc.">
        <title>Draft whole-genome sequence of the biocontrol agent Trichoderma harzianum T6776.</title>
        <authorList>
            <person name="Baroncelli R."/>
            <person name="Piaggeschi G."/>
            <person name="Fiorini L."/>
            <person name="Bertolini E."/>
            <person name="Zapparata A."/>
            <person name="Pe M.E."/>
            <person name="Sarrocco S."/>
            <person name="Vannacci G."/>
        </authorList>
    </citation>
    <scope>NUCLEOTIDE SEQUENCE [LARGE SCALE GENOMIC DNA]</scope>
    <source>
        <strain evidence="10">T6776</strain>
    </source>
</reference>
<accession>A0A0G0AC98</accession>
<evidence type="ECO:0000313" key="10">
    <source>
        <dbReference type="Proteomes" id="UP000034112"/>
    </source>
</evidence>
<keyword evidence="3 8" id="KW-0812">Transmembrane</keyword>
<evidence type="ECO:0000313" key="9">
    <source>
        <dbReference type="EMBL" id="KKP02594.1"/>
    </source>
</evidence>
<feature type="region of interest" description="Disordered" evidence="7">
    <location>
        <begin position="1"/>
        <end position="33"/>
    </location>
</feature>
<organism evidence="9 10">
    <name type="scientific">Trichoderma harzianum</name>
    <name type="common">Hypocrea lixii</name>
    <dbReference type="NCBI Taxonomy" id="5544"/>
    <lineage>
        <taxon>Eukaryota</taxon>
        <taxon>Fungi</taxon>
        <taxon>Dikarya</taxon>
        <taxon>Ascomycota</taxon>
        <taxon>Pezizomycotina</taxon>
        <taxon>Sordariomycetes</taxon>
        <taxon>Hypocreomycetidae</taxon>
        <taxon>Hypocreales</taxon>
        <taxon>Hypocreaceae</taxon>
        <taxon>Trichoderma</taxon>
    </lineage>
</organism>
<keyword evidence="5 8" id="KW-0472">Membrane</keyword>
<feature type="binding site" evidence="6">
    <location>
        <position position="134"/>
    </location>
    <ligand>
        <name>Zn(2+)</name>
        <dbReference type="ChEBI" id="CHEBI:29105"/>
    </ligand>
</feature>
<feature type="transmembrane region" description="Helical" evidence="8">
    <location>
        <begin position="80"/>
        <end position="102"/>
    </location>
</feature>
<feature type="transmembrane region" description="Helical" evidence="8">
    <location>
        <begin position="180"/>
        <end position="199"/>
    </location>
</feature>
<proteinExistence type="inferred from homology"/>
<sequence>MALYRRLSPAGRNETLDGASDSRDENAHGSKTTRRLLTAGEVPSWYAHNSYIRTGYRPVTYSAKLCFESLGYLHNETLNIYTHLVPAGIAVVGNYALYVYFSSHYPNASWKDQLVFHIYLSTSIICYGISSLYHMLLCHSETWSGLWARLDYTSIVFQILGSFISGIYIGFYCEPNLQQLYWTMIGTLGLLTGVVVVSPRLQSPKWRNLRVFAFVGTGLSAFAPIIHAATIFPYDQLDNQAGLRYYYLEGVAILTGVVFYVAHFPESRIPEKFDIFGASHQIFHSFVVLGGAIHFYGILSAFDWNYNNPRCGL</sequence>
<feature type="transmembrane region" description="Helical" evidence="8">
    <location>
        <begin position="282"/>
        <end position="302"/>
    </location>
</feature>
<evidence type="ECO:0000256" key="1">
    <source>
        <dbReference type="ARBA" id="ARBA00004141"/>
    </source>
</evidence>
<evidence type="ECO:0000256" key="3">
    <source>
        <dbReference type="ARBA" id="ARBA00022692"/>
    </source>
</evidence>
<dbReference type="EMBL" id="JOKZ01000143">
    <property type="protein sequence ID" value="KKP02594.1"/>
    <property type="molecule type" value="Genomic_DNA"/>
</dbReference>
<keyword evidence="9" id="KW-0675">Receptor</keyword>
<dbReference type="GO" id="GO:0046872">
    <property type="term" value="F:metal ion binding"/>
    <property type="evidence" value="ECO:0007669"/>
    <property type="project" value="UniProtKB-KW"/>
</dbReference>
<dbReference type="Proteomes" id="UP000034112">
    <property type="component" value="Unassembled WGS sequence"/>
</dbReference>
<comment type="subcellular location">
    <subcellularLocation>
        <location evidence="1">Membrane</location>
        <topology evidence="1">Multi-pass membrane protein</topology>
    </subcellularLocation>
</comment>
<feature type="binding site" evidence="6">
    <location>
        <position position="280"/>
    </location>
    <ligand>
        <name>Zn(2+)</name>
        <dbReference type="ChEBI" id="CHEBI:29105"/>
    </ligand>
</feature>
<comment type="similarity">
    <text evidence="2">Belongs to the ADIPOR family.</text>
</comment>
<keyword evidence="6" id="KW-0862">Zinc</keyword>
<dbReference type="GO" id="GO:0038023">
    <property type="term" value="F:signaling receptor activity"/>
    <property type="evidence" value="ECO:0007669"/>
    <property type="project" value="TreeGrafter"/>
</dbReference>
<dbReference type="GO" id="GO:0016020">
    <property type="term" value="C:membrane"/>
    <property type="evidence" value="ECO:0007669"/>
    <property type="project" value="UniProtKB-SubCell"/>
</dbReference>
<name>A0A0G0AC98_TRIHA</name>
<dbReference type="Pfam" id="PF03006">
    <property type="entry name" value="HlyIII"/>
    <property type="match status" value="1"/>
</dbReference>
<feature type="binding site" evidence="6">
    <location>
        <position position="284"/>
    </location>
    <ligand>
        <name>Zn(2+)</name>
        <dbReference type="ChEBI" id="CHEBI:29105"/>
    </ligand>
</feature>
<feature type="transmembrane region" description="Helical" evidence="8">
    <location>
        <begin position="155"/>
        <end position="173"/>
    </location>
</feature>
<gene>
    <name evidence="9" type="ORF">THAR02_05282</name>
</gene>
<dbReference type="PANTHER" id="PTHR20855:SF52">
    <property type="entry name" value="ADIPONECTIN RECEPTOR PROTEIN"/>
    <property type="match status" value="1"/>
</dbReference>
<dbReference type="OMA" id="EVPSWYA"/>
<dbReference type="InterPro" id="IPR004254">
    <property type="entry name" value="AdipoR/HlyIII-related"/>
</dbReference>
<evidence type="ECO:0000256" key="6">
    <source>
        <dbReference type="PIRSR" id="PIRSR604254-1"/>
    </source>
</evidence>
<protein>
    <submittedName>
        <fullName evidence="9">Adiponectin receptor protein</fullName>
    </submittedName>
</protein>
<dbReference type="OrthoDB" id="529367at2759"/>
<evidence type="ECO:0000256" key="7">
    <source>
        <dbReference type="SAM" id="MobiDB-lite"/>
    </source>
</evidence>
<evidence type="ECO:0000256" key="5">
    <source>
        <dbReference type="ARBA" id="ARBA00023136"/>
    </source>
</evidence>
<evidence type="ECO:0000256" key="2">
    <source>
        <dbReference type="ARBA" id="ARBA00007018"/>
    </source>
</evidence>
<keyword evidence="4 8" id="KW-1133">Transmembrane helix</keyword>
<dbReference type="PANTHER" id="PTHR20855">
    <property type="entry name" value="ADIPOR/PROGESTIN RECEPTOR-RELATED"/>
    <property type="match status" value="1"/>
</dbReference>
<dbReference type="AlphaFoldDB" id="A0A0G0AC98"/>
<comment type="caution">
    <text evidence="9">The sequence shown here is derived from an EMBL/GenBank/DDBJ whole genome shotgun (WGS) entry which is preliminary data.</text>
</comment>
<feature type="transmembrane region" description="Helical" evidence="8">
    <location>
        <begin position="211"/>
        <end position="233"/>
    </location>
</feature>